<evidence type="ECO:0000256" key="3">
    <source>
        <dbReference type="SAM" id="MobiDB-lite"/>
    </source>
</evidence>
<dbReference type="SUPFAM" id="SSF160443">
    <property type="entry name" value="SMR domain-like"/>
    <property type="match status" value="1"/>
</dbReference>
<reference evidence="5 6" key="1">
    <citation type="submission" date="2024-02" db="EMBL/GenBank/DDBJ databases">
        <authorList>
            <person name="Chen Y."/>
            <person name="Shah S."/>
            <person name="Dougan E. K."/>
            <person name="Thang M."/>
            <person name="Chan C."/>
        </authorList>
    </citation>
    <scope>NUCLEOTIDE SEQUENCE [LARGE SCALE GENOMIC DNA]</scope>
</reference>
<proteinExistence type="predicted"/>
<evidence type="ECO:0000256" key="4">
    <source>
        <dbReference type="SAM" id="SignalP"/>
    </source>
</evidence>
<dbReference type="Proteomes" id="UP001642484">
    <property type="component" value="Unassembled WGS sequence"/>
</dbReference>
<dbReference type="InterPro" id="IPR002885">
    <property type="entry name" value="PPR_rpt"/>
</dbReference>
<evidence type="ECO:0000313" key="5">
    <source>
        <dbReference type="EMBL" id="CAK9084989.1"/>
    </source>
</evidence>
<dbReference type="Gene3D" id="1.25.40.10">
    <property type="entry name" value="Tetratricopeptide repeat domain"/>
    <property type="match status" value="3"/>
</dbReference>
<feature type="chain" id="PRO_5045901957" description="Smr domain-containing protein" evidence="4">
    <location>
        <begin position="18"/>
        <end position="888"/>
    </location>
</feature>
<dbReference type="Gene3D" id="3.30.1370.110">
    <property type="match status" value="1"/>
</dbReference>
<dbReference type="PANTHER" id="PTHR47447">
    <property type="entry name" value="OS03G0856100 PROTEIN"/>
    <property type="match status" value="1"/>
</dbReference>
<keyword evidence="6" id="KW-1185">Reference proteome</keyword>
<comment type="caution">
    <text evidence="5">The sequence shown here is derived from an EMBL/GenBank/DDBJ whole genome shotgun (WGS) entry which is preliminary data.</text>
</comment>
<feature type="repeat" description="PPR" evidence="2">
    <location>
        <begin position="553"/>
        <end position="587"/>
    </location>
</feature>
<keyword evidence="1" id="KW-0677">Repeat</keyword>
<evidence type="ECO:0000313" key="6">
    <source>
        <dbReference type="Proteomes" id="UP001642484"/>
    </source>
</evidence>
<feature type="signal peptide" evidence="4">
    <location>
        <begin position="1"/>
        <end position="17"/>
    </location>
</feature>
<feature type="region of interest" description="Disordered" evidence="3">
    <location>
        <begin position="867"/>
        <end position="888"/>
    </location>
</feature>
<feature type="region of interest" description="Disordered" evidence="3">
    <location>
        <begin position="75"/>
        <end position="99"/>
    </location>
</feature>
<gene>
    <name evidence="5" type="ORF">CCMP2556_LOCUS41294</name>
</gene>
<name>A0ABP0Q9S7_9DINO</name>
<accession>A0ABP0Q9S7</accession>
<evidence type="ECO:0000256" key="1">
    <source>
        <dbReference type="ARBA" id="ARBA00022737"/>
    </source>
</evidence>
<evidence type="ECO:0000256" key="2">
    <source>
        <dbReference type="PROSITE-ProRule" id="PRU00708"/>
    </source>
</evidence>
<organism evidence="5 6">
    <name type="scientific">Durusdinium trenchii</name>
    <dbReference type="NCBI Taxonomy" id="1381693"/>
    <lineage>
        <taxon>Eukaryota</taxon>
        <taxon>Sar</taxon>
        <taxon>Alveolata</taxon>
        <taxon>Dinophyceae</taxon>
        <taxon>Suessiales</taxon>
        <taxon>Symbiodiniaceae</taxon>
        <taxon>Durusdinium</taxon>
    </lineage>
</organism>
<dbReference type="Pfam" id="PF01535">
    <property type="entry name" value="PPR"/>
    <property type="match status" value="1"/>
</dbReference>
<dbReference type="PROSITE" id="PS51375">
    <property type="entry name" value="PPR"/>
    <property type="match status" value="1"/>
</dbReference>
<dbReference type="InterPro" id="IPR036063">
    <property type="entry name" value="Smr_dom_sf"/>
</dbReference>
<sequence>MALGRWISLLSLPATWAAWVSLSDLQGDLSPDPVEKAEASPPSPAPEVLEATEFLQRHSRELEENHVNLSALLSLERLDPNDPNTPKGPTQEELAEVDQASGGRSRAILAKAFALAKRIRSHEGNLVASVVNVVNPDNCLTKLLYLLYRFEKEDDFPYLPRKLGSCDIGFNFQMGEVTGRQKRREHLSLHHHADVRLATADLRCVGFAPSYSGVVPAPHPSDGLYWLGLRHGRMGRPGLSHARRLRRAWRLGSQQGAESVWSPGGRGEAKENGAGAVRLLFAQEELQALGSSEETQWREALRHLREAKPLEVRYWGAGIGACARHHLWTLALQLLVEMRQKEAVQPNIVCFNAAMAACERAFAWTQALELFSQAFELKMANVVSFSTAVMAARSGSHGWQAALHLLQLSLQGGHANAFVFTAAIQACGLGSWRHALGVLEAMRGLSSVQVDSTALNACVTACERAEGWAQAVELFEAMESFQVSKEVISFNAAIAAWRGHWPQALRLMKELRSAALVPSVVTWNSCISAAEKASEWQMALQMLQELKDEGRPSVVSFNAVLSACERRGAWRWALQVLEDMPRSAVKPDAGSYGAVLTAVGREAVWWETALELLQQAWDSARDSSMSRKELLERAIVAVMRAGRLPEAVCLYREAQVLGLCAPSRGPDLLDPRTVCFGGLFRGGMEPISSSAWATADLAHLNPLASVFCCSGFCLCLVALNGIWFPSEVSHGHELAPHSLRTNPPPPPSTTLATRFSGVFDPGSCPAPLQKAALRRDRKARLGRGKDLHDLALEAALAAVCERLLAGVDTGELVLITGRASHSREGSASMKEALVHFLDSELGLATGEVPGNPGRLHVSLPVEFQGPGRLQQRERKSQKKCGRHPSLGS</sequence>
<dbReference type="Pfam" id="PF13041">
    <property type="entry name" value="PPR_2"/>
    <property type="match status" value="1"/>
</dbReference>
<dbReference type="PANTHER" id="PTHR47447:SF17">
    <property type="entry name" value="OS12G0638900 PROTEIN"/>
    <property type="match status" value="1"/>
</dbReference>
<keyword evidence="4" id="KW-0732">Signal</keyword>
<dbReference type="InterPro" id="IPR011990">
    <property type="entry name" value="TPR-like_helical_dom_sf"/>
</dbReference>
<protein>
    <recommendedName>
        <fullName evidence="7">Smr domain-containing protein</fullName>
    </recommendedName>
</protein>
<dbReference type="EMBL" id="CAXAMN010024250">
    <property type="protein sequence ID" value="CAK9084989.1"/>
    <property type="molecule type" value="Genomic_DNA"/>
</dbReference>
<evidence type="ECO:0008006" key="7">
    <source>
        <dbReference type="Google" id="ProtNLM"/>
    </source>
</evidence>